<dbReference type="InterPro" id="IPR013763">
    <property type="entry name" value="Cyclin-like_dom"/>
</dbReference>
<evidence type="ECO:0000256" key="2">
    <source>
        <dbReference type="PROSITE-ProRule" id="PRU00176"/>
    </source>
</evidence>
<dbReference type="InterPro" id="IPR006671">
    <property type="entry name" value="Cyclin_N"/>
</dbReference>
<evidence type="ECO:0000256" key="1">
    <source>
        <dbReference type="PROSITE-ProRule" id="PRU00047"/>
    </source>
</evidence>
<feature type="region of interest" description="Disordered" evidence="4">
    <location>
        <begin position="474"/>
        <end position="621"/>
    </location>
</feature>
<dbReference type="SUPFAM" id="SSF57756">
    <property type="entry name" value="Retrovirus zinc finger-like domains"/>
    <property type="match status" value="1"/>
</dbReference>
<feature type="compositionally biased region" description="Basic residues" evidence="4">
    <location>
        <begin position="493"/>
        <end position="508"/>
    </location>
</feature>
<dbReference type="SUPFAM" id="SSF54928">
    <property type="entry name" value="RNA-binding domain, RBD"/>
    <property type="match status" value="1"/>
</dbReference>
<dbReference type="CDD" id="cd20540">
    <property type="entry name" value="CYCLIN_CCNY_like"/>
    <property type="match status" value="1"/>
</dbReference>
<keyword evidence="8" id="KW-1185">Reference proteome</keyword>
<keyword evidence="1" id="KW-0863">Zinc-finger</keyword>
<evidence type="ECO:0000259" key="6">
    <source>
        <dbReference type="PROSITE" id="PS50158"/>
    </source>
</evidence>
<keyword evidence="3" id="KW-0195">Cyclin</keyword>
<feature type="compositionally biased region" description="Basic and acidic residues" evidence="4">
    <location>
        <begin position="591"/>
        <end position="603"/>
    </location>
</feature>
<dbReference type="InterPro" id="IPR000504">
    <property type="entry name" value="RRM_dom"/>
</dbReference>
<dbReference type="SMART" id="SM00360">
    <property type="entry name" value="RRM"/>
    <property type="match status" value="1"/>
</dbReference>
<feature type="region of interest" description="Disordered" evidence="4">
    <location>
        <begin position="46"/>
        <end position="96"/>
    </location>
</feature>
<dbReference type="PROSITE" id="PS50102">
    <property type="entry name" value="RRM"/>
    <property type="match status" value="1"/>
</dbReference>
<comment type="caution">
    <text evidence="7">The sequence shown here is derived from an EMBL/GenBank/DDBJ whole genome shotgun (WGS) entry which is preliminary data.</text>
</comment>
<dbReference type="Gene3D" id="4.10.60.10">
    <property type="entry name" value="Zinc finger, CCHC-type"/>
    <property type="match status" value="1"/>
</dbReference>
<dbReference type="EMBL" id="JAPMOS010000011">
    <property type="protein sequence ID" value="KAJ4460696.1"/>
    <property type="molecule type" value="Genomic_DNA"/>
</dbReference>
<dbReference type="Pfam" id="PF00134">
    <property type="entry name" value="Cyclin_N"/>
    <property type="match status" value="1"/>
</dbReference>
<dbReference type="InterPro" id="IPR036915">
    <property type="entry name" value="Cyclin-like_sf"/>
</dbReference>
<evidence type="ECO:0000313" key="8">
    <source>
        <dbReference type="Proteomes" id="UP001141327"/>
    </source>
</evidence>
<feature type="domain" description="CCHC-type" evidence="6">
    <location>
        <begin position="464"/>
        <end position="480"/>
    </location>
</feature>
<accession>A0ABQ8URJ7</accession>
<reference evidence="7" key="1">
    <citation type="journal article" date="2022" name="bioRxiv">
        <title>Genomics of Preaxostyla Flagellates Illuminates Evolutionary Transitions and the Path Towards Mitochondrial Loss.</title>
        <authorList>
            <person name="Novak L.V.F."/>
            <person name="Treitli S.C."/>
            <person name="Pyrih J."/>
            <person name="Halakuc P."/>
            <person name="Pipaliya S.V."/>
            <person name="Vacek V."/>
            <person name="Brzon O."/>
            <person name="Soukal P."/>
            <person name="Eme L."/>
            <person name="Dacks J.B."/>
            <person name="Karnkowska A."/>
            <person name="Elias M."/>
            <person name="Hampl V."/>
        </authorList>
    </citation>
    <scope>NUCLEOTIDE SEQUENCE</scope>
    <source>
        <strain evidence="7">RCP-MX</strain>
    </source>
</reference>
<evidence type="ECO:0000256" key="3">
    <source>
        <dbReference type="RuleBase" id="RU000383"/>
    </source>
</evidence>
<feature type="compositionally biased region" description="Polar residues" evidence="4">
    <location>
        <begin position="83"/>
        <end position="96"/>
    </location>
</feature>
<name>A0ABQ8URJ7_9EUKA</name>
<dbReference type="PANTHER" id="PTHR15615:SF108">
    <property type="entry name" value="PROTEIN CNPPD1"/>
    <property type="match status" value="1"/>
</dbReference>
<dbReference type="SUPFAM" id="SSF47954">
    <property type="entry name" value="Cyclin-like"/>
    <property type="match status" value="1"/>
</dbReference>
<dbReference type="InterPro" id="IPR035979">
    <property type="entry name" value="RBD_domain_sf"/>
</dbReference>
<keyword evidence="2" id="KW-0694">RNA-binding</keyword>
<gene>
    <name evidence="7" type="ORF">PAPYR_2924</name>
</gene>
<dbReference type="InterPro" id="IPR001878">
    <property type="entry name" value="Znf_CCHC"/>
</dbReference>
<feature type="compositionally biased region" description="Low complexity" evidence="4">
    <location>
        <begin position="610"/>
        <end position="621"/>
    </location>
</feature>
<feature type="domain" description="RRM" evidence="5">
    <location>
        <begin position="379"/>
        <end position="452"/>
    </location>
</feature>
<sequence>MSHGLQMNRTVQGVAAAIYGIIKKSYEERVKPGVFQGVEDPYDIFDDHRALPTSSSGAAGSFPPPTSTTTDPPPPIQGLMGPSNASGSQAGSSTDPVVSVQQEVKAVVLPPTATPARGSEHLQVPPPDFMKIYKHIYALFRRAQVEPECLIAALTYMERFLEKCPFFAITGLNWERLVFTTIMIASKAWDDVSCSSKSFCLCSNGSLTIRELNKMERVLLGDLDYSLYITAETYRVVYYDLKKIWVNMVVDEKVEGLIQPLQSDVVAALNLPTNWGQWYIFNCPEPYNMARLDGGEGIGPLNSPKLTPASFPTHPTVPIKVSGVGVPVTRPVARLVDGGAGIGHETAAAQMFAGGVASASSAPIARPTSTAAVAAARARTVAAAGTDQASHQRAFQDIRDLFERYGRLKRHEIRRSFAFVTYEDDRDAERAIKELHGYDLLGSRIAVEWTKDSGHFNEERRDLKCYNCGEYGHFARNCPRRGRDPRDRSPDRRHSRSPSRSHRPRSRSPRRDSRSPRRDSPRRSSPRRDSPRRESPRRDSRSPRRSSRRSDDRSPRRDSRNRSPAKEEKRSSRSHSPAKEEKRASRSPSPRADKSPAKEERRSPSPAPQQPAADAPAPTSA</sequence>
<dbReference type="InterPro" id="IPR012677">
    <property type="entry name" value="Nucleotide-bd_a/b_plait_sf"/>
</dbReference>
<dbReference type="Pfam" id="PF00076">
    <property type="entry name" value="RRM_1"/>
    <property type="match status" value="1"/>
</dbReference>
<dbReference type="PANTHER" id="PTHR15615">
    <property type="match status" value="1"/>
</dbReference>
<dbReference type="Gene3D" id="3.30.70.330">
    <property type="match status" value="1"/>
</dbReference>
<organism evidence="7 8">
    <name type="scientific">Paratrimastix pyriformis</name>
    <dbReference type="NCBI Taxonomy" id="342808"/>
    <lineage>
        <taxon>Eukaryota</taxon>
        <taxon>Metamonada</taxon>
        <taxon>Preaxostyla</taxon>
        <taxon>Paratrimastigidae</taxon>
        <taxon>Paratrimastix</taxon>
    </lineage>
</organism>
<dbReference type="InterPro" id="IPR036875">
    <property type="entry name" value="Znf_CCHC_sf"/>
</dbReference>
<keyword evidence="1" id="KW-0862">Zinc</keyword>
<dbReference type="Gene3D" id="1.10.472.10">
    <property type="entry name" value="Cyclin-like"/>
    <property type="match status" value="1"/>
</dbReference>
<dbReference type="SMART" id="SM00343">
    <property type="entry name" value="ZnF_C2HC"/>
    <property type="match status" value="1"/>
</dbReference>
<dbReference type="InterPro" id="IPR013922">
    <property type="entry name" value="Cyclin_PHO80-like"/>
</dbReference>
<comment type="similarity">
    <text evidence="3">Belongs to the cyclin family.</text>
</comment>
<feature type="compositionally biased region" description="Basic and acidic residues" evidence="4">
    <location>
        <begin position="509"/>
        <end position="584"/>
    </location>
</feature>
<evidence type="ECO:0000256" key="4">
    <source>
        <dbReference type="SAM" id="MobiDB-lite"/>
    </source>
</evidence>
<evidence type="ECO:0000313" key="7">
    <source>
        <dbReference type="EMBL" id="KAJ4460696.1"/>
    </source>
</evidence>
<dbReference type="Pfam" id="PF00098">
    <property type="entry name" value="zf-CCHC"/>
    <property type="match status" value="1"/>
</dbReference>
<dbReference type="SMART" id="SM00385">
    <property type="entry name" value="CYCLIN"/>
    <property type="match status" value="1"/>
</dbReference>
<protein>
    <submittedName>
        <fullName evidence="7">Cyclin fold protein</fullName>
    </submittedName>
</protein>
<proteinExistence type="inferred from homology"/>
<feature type="compositionally biased region" description="Basic and acidic residues" evidence="4">
    <location>
        <begin position="481"/>
        <end position="492"/>
    </location>
</feature>
<keyword evidence="1" id="KW-0479">Metal-binding</keyword>
<feature type="compositionally biased region" description="Pro residues" evidence="4">
    <location>
        <begin position="62"/>
        <end position="76"/>
    </location>
</feature>
<evidence type="ECO:0000259" key="5">
    <source>
        <dbReference type="PROSITE" id="PS50102"/>
    </source>
</evidence>
<feature type="compositionally biased region" description="Low complexity" evidence="4">
    <location>
        <begin position="52"/>
        <end position="61"/>
    </location>
</feature>
<dbReference type="Proteomes" id="UP001141327">
    <property type="component" value="Unassembled WGS sequence"/>
</dbReference>
<dbReference type="PROSITE" id="PS50158">
    <property type="entry name" value="ZF_CCHC"/>
    <property type="match status" value="1"/>
</dbReference>